<keyword evidence="2" id="KW-0614">Plasmid</keyword>
<gene>
    <name evidence="2" type="ORF">HH215_35255</name>
</gene>
<dbReference type="GO" id="GO:0000731">
    <property type="term" value="P:DNA synthesis involved in DNA repair"/>
    <property type="evidence" value="ECO:0007669"/>
    <property type="project" value="TreeGrafter"/>
</dbReference>
<dbReference type="SUPFAM" id="SSF52540">
    <property type="entry name" value="P-loop containing nucleoside triphosphate hydrolases"/>
    <property type="match status" value="1"/>
</dbReference>
<dbReference type="Proteomes" id="UP000502248">
    <property type="component" value="Plasmid unnamed1"/>
</dbReference>
<dbReference type="AlphaFoldDB" id="A0A7Z2VST0"/>
<keyword evidence="1" id="KW-0175">Coiled coil</keyword>
<dbReference type="GO" id="GO:0006302">
    <property type="term" value="P:double-strand break repair"/>
    <property type="evidence" value="ECO:0007669"/>
    <property type="project" value="TreeGrafter"/>
</dbReference>
<dbReference type="RefSeq" id="WP_169284732.1">
    <property type="nucleotide sequence ID" value="NZ_CP051681.1"/>
</dbReference>
<feature type="coiled-coil region" evidence="1">
    <location>
        <begin position="445"/>
        <end position="479"/>
    </location>
</feature>
<feature type="coiled-coil region" evidence="1">
    <location>
        <begin position="228"/>
        <end position="255"/>
    </location>
</feature>
<keyword evidence="3" id="KW-1185">Reference proteome</keyword>
<geneLocation type="plasmid" evidence="2 3">
    <name>unnamed1</name>
</geneLocation>
<sequence length="1135" mass="134679">MKWMKRLRLINWHYFTDVTIEFGKQTLITGQNGAGKSTIIDALQVLFVADQRLIRFNAATDEAKRSYINYLKGKIGNDERSFLRDGDFTTYIVSEFLDEKKQESFIIGIAVDVYRDRTYDEEYFILAETRLEQLDFVNSRHELLNREEFHRRYGGASGTIGKRGVRNKALFERNKSNYLKALLARAGGLPERFFKVFTKALSFKPISDIRDFVYDYILDRRELQLDLLKHNFELHERYKLELERLQERKVQLQSIQESYRMYVRYRETAKEQDYVIRRLRLEIECEYKEQKERNLAHSQQQLALNVDNIALAETKRQEASEESKKAYQRWQDNAAEKRKKELELKVKEGQAKLEESRRLKQTYENQLLQEVELVGQLIGWSDNEYWILETQEKAANNKHQETLQCLLEIVRFSKLEEHEDEEWQKRLETIGGELSKWHQRLVVGESRLQEQLKADEEQIRELERVIRELEQKRRSYSEPVRQLKALLEERLNGRSEVWIFCEETELMDEEWRNAIEGYLNTQRFDILVEPNYVSEALRIYEQEKWKYKLEGVGLVDTEKEKRFLGTSEKGALAHEVEAIHPVIQAHVEHLLGRVMKAANEQELRRHRTAVTKSCMVYSNYVARQMAKKQYEVPYMGAKAIIRQLEIRRAELTELQEAHAHRRQLHSVFQTRMRLTKEKESQYARLAANTGLMRELDKLAFELEQDRNSLRTLDLTESERLKSEYGRWSKQEQEWLTKLGEYKERKGKLEEECKQGVASVHIQENKIRDAEESCHQWVNDWGLECEQRAVQRYEEAMKQTIPTAQKLQNYTSSWRGQQTLRDDQFKAVVTLRTRYNASSADIHDEENTVYDQLFETIEHLNIPEYQSKVEAARAESEEEFKSHFIFKLREAIEMARREFDQLNYALRHFPFSDDRYHFEVRANERYKKFYDAIMDPMLMEKGSLFELPESERTANLHELFEKLVRGEVGELDEFTDYRQYLDFDIVITSGNGAKSRFSQVLKEKSGGETQTPFYIAILASFHHLYSNNKTSRLVVFDEAFNKMDEQRIQSSLRLIKRLGLQLIAAVPDEKMQHMAPEVSTTLFVSKHNYQCYVDMIDRWEELDESETDKAHDITLDDDVDEISGAMDIAERQETLF</sequence>
<evidence type="ECO:0000256" key="1">
    <source>
        <dbReference type="SAM" id="Coils"/>
    </source>
</evidence>
<reference evidence="2 3" key="1">
    <citation type="submission" date="2020-04" db="EMBL/GenBank/DDBJ databases">
        <title>Genome sequencing of novel species.</title>
        <authorList>
            <person name="Heo J."/>
            <person name="Kim S.-J."/>
            <person name="Kim J.-S."/>
            <person name="Hong S.-B."/>
            <person name="Kwon S.-W."/>
        </authorList>
    </citation>
    <scope>NUCLEOTIDE SEQUENCE [LARGE SCALE GENOMIC DNA]</scope>
    <source>
        <strain evidence="2 3">MFER-1</strain>
        <plasmid evidence="2 3">unnamed1</plasmid>
    </source>
</reference>
<name>A0A7Z2VST0_9BACL</name>
<dbReference type="Pfam" id="PF13555">
    <property type="entry name" value="AAA_29"/>
    <property type="match status" value="1"/>
</dbReference>
<dbReference type="PANTHER" id="PTHR32182">
    <property type="entry name" value="DNA REPLICATION AND REPAIR PROTEIN RECF"/>
    <property type="match status" value="1"/>
</dbReference>
<dbReference type="EMBL" id="CP051681">
    <property type="protein sequence ID" value="QJD88514.1"/>
    <property type="molecule type" value="Genomic_DNA"/>
</dbReference>
<organism evidence="2 3">
    <name type="scientific">Cohnella herbarum</name>
    <dbReference type="NCBI Taxonomy" id="2728023"/>
    <lineage>
        <taxon>Bacteria</taxon>
        <taxon>Bacillati</taxon>
        <taxon>Bacillota</taxon>
        <taxon>Bacilli</taxon>
        <taxon>Bacillales</taxon>
        <taxon>Paenibacillaceae</taxon>
        <taxon>Cohnella</taxon>
    </lineage>
</organism>
<dbReference type="KEGG" id="cheb:HH215_35255"/>
<proteinExistence type="predicted"/>
<accession>A0A7Z2VST0</accession>
<protein>
    <submittedName>
        <fullName evidence="2">AAA family ATPase</fullName>
    </submittedName>
</protein>
<dbReference type="InterPro" id="IPR027417">
    <property type="entry name" value="P-loop_NTPase"/>
</dbReference>
<dbReference type="PANTHER" id="PTHR32182:SF0">
    <property type="entry name" value="DNA REPLICATION AND REPAIR PROTEIN RECF"/>
    <property type="match status" value="1"/>
</dbReference>
<dbReference type="Pfam" id="PF13558">
    <property type="entry name" value="SbcC_Walker_B"/>
    <property type="match status" value="1"/>
</dbReference>
<dbReference type="Gene3D" id="3.40.50.300">
    <property type="entry name" value="P-loop containing nucleotide triphosphate hydrolases"/>
    <property type="match status" value="1"/>
</dbReference>
<evidence type="ECO:0000313" key="2">
    <source>
        <dbReference type="EMBL" id="QJD88514.1"/>
    </source>
</evidence>
<dbReference type="Gene3D" id="3.40.1140.10">
    <property type="match status" value="1"/>
</dbReference>
<evidence type="ECO:0000313" key="3">
    <source>
        <dbReference type="Proteomes" id="UP000502248"/>
    </source>
</evidence>
<feature type="coiled-coil region" evidence="1">
    <location>
        <begin position="309"/>
        <end position="366"/>
    </location>
</feature>